<keyword evidence="1" id="KW-1133">Transmembrane helix</keyword>
<keyword evidence="1" id="KW-0812">Transmembrane</keyword>
<dbReference type="PATRIC" id="fig|1280.3608.peg.2108"/>
<dbReference type="RefSeq" id="WP_000383791.1">
    <property type="nucleotide sequence ID" value="NZ_BAABTO010000002.1"/>
</dbReference>
<dbReference type="Proteomes" id="UP000039437">
    <property type="component" value="Unassembled WGS sequence"/>
</dbReference>
<gene>
    <name evidence="2" type="ORF">BN1321_190009</name>
</gene>
<dbReference type="EMBL" id="CVOQ01000011">
    <property type="protein sequence ID" value="CRI08534.1"/>
    <property type="molecule type" value="Genomic_DNA"/>
</dbReference>
<keyword evidence="1" id="KW-0472">Membrane</keyword>
<evidence type="ECO:0008006" key="4">
    <source>
        <dbReference type="Google" id="ProtNLM"/>
    </source>
</evidence>
<protein>
    <recommendedName>
        <fullName evidence="4">Phage protein</fullName>
    </recommendedName>
</protein>
<name>A0A0U0U4S8_STAAU</name>
<evidence type="ECO:0000313" key="3">
    <source>
        <dbReference type="Proteomes" id="UP000039437"/>
    </source>
</evidence>
<reference evidence="2 3" key="1">
    <citation type="submission" date="2015-04" db="EMBL/GenBank/DDBJ databases">
        <authorList>
            <person name="Syromyatnikov M.Y."/>
            <person name="Popov V.N."/>
        </authorList>
    </citation>
    <scope>NUCLEOTIDE SEQUENCE [LARGE SCALE GENOMIC DNA]</scope>
    <source>
        <strain evidence="2 3">AH1</strain>
    </source>
</reference>
<dbReference type="AlphaFoldDB" id="A0A0U0U4S8"/>
<accession>A0A0U0U4S8</accession>
<sequence length="120" mass="14312">MDWIFFYTNIVIFIACVYTMYRRIEVSKKIGELRRDIKENEKALDNYKKENRPIEYIVELNDGVYFRKKHTDAFAQRTTYIITNNIFEAKSYDNLLSAKIDAEILNGRVLKYKPNLEEVG</sequence>
<proteinExistence type="predicted"/>
<evidence type="ECO:0000256" key="1">
    <source>
        <dbReference type="SAM" id="Phobius"/>
    </source>
</evidence>
<feature type="transmembrane region" description="Helical" evidence="1">
    <location>
        <begin position="6"/>
        <end position="24"/>
    </location>
</feature>
<evidence type="ECO:0000313" key="2">
    <source>
        <dbReference type="EMBL" id="CRI08534.1"/>
    </source>
</evidence>
<organism evidence="2 3">
    <name type="scientific">Staphylococcus aureus</name>
    <dbReference type="NCBI Taxonomy" id="1280"/>
    <lineage>
        <taxon>Bacteria</taxon>
        <taxon>Bacillati</taxon>
        <taxon>Bacillota</taxon>
        <taxon>Bacilli</taxon>
        <taxon>Bacillales</taxon>
        <taxon>Staphylococcaceae</taxon>
        <taxon>Staphylococcus</taxon>
    </lineage>
</organism>